<evidence type="ECO:0000313" key="6">
    <source>
        <dbReference type="Proteomes" id="UP001299265"/>
    </source>
</evidence>
<evidence type="ECO:0000259" key="4">
    <source>
        <dbReference type="PROSITE" id="PS50949"/>
    </source>
</evidence>
<evidence type="ECO:0000256" key="3">
    <source>
        <dbReference type="ARBA" id="ARBA00023163"/>
    </source>
</evidence>
<dbReference type="CDD" id="cd07377">
    <property type="entry name" value="WHTH_GntR"/>
    <property type="match status" value="1"/>
</dbReference>
<gene>
    <name evidence="5" type="ORF">LQE92_10485</name>
</gene>
<dbReference type="Pfam" id="PF00392">
    <property type="entry name" value="GntR"/>
    <property type="match status" value="2"/>
</dbReference>
<dbReference type="AlphaFoldDB" id="A0AAP2RLC9"/>
<protein>
    <submittedName>
        <fullName evidence="5">GntR family transcriptional regulator</fullName>
    </submittedName>
</protein>
<keyword evidence="2" id="KW-0238">DNA-binding</keyword>
<feature type="domain" description="HTH gntR-type" evidence="4">
    <location>
        <begin position="15"/>
        <end position="83"/>
    </location>
</feature>
<dbReference type="PANTHER" id="PTHR43537">
    <property type="entry name" value="TRANSCRIPTIONAL REGULATOR, GNTR FAMILY"/>
    <property type="match status" value="1"/>
</dbReference>
<dbReference type="RefSeq" id="WP_231062913.1">
    <property type="nucleotide sequence ID" value="NZ_JAJNOR010000006.1"/>
</dbReference>
<dbReference type="InterPro" id="IPR036390">
    <property type="entry name" value="WH_DNA-bd_sf"/>
</dbReference>
<dbReference type="InterPro" id="IPR036388">
    <property type="entry name" value="WH-like_DNA-bd_sf"/>
</dbReference>
<keyword evidence="3" id="KW-0804">Transcription</keyword>
<organism evidence="5 6">
    <name type="scientific">Lientehia hominis</name>
    <dbReference type="NCBI Taxonomy" id="2897778"/>
    <lineage>
        <taxon>Bacteria</taxon>
        <taxon>Bacillati</taxon>
        <taxon>Bacillota</taxon>
        <taxon>Clostridia</taxon>
        <taxon>Lachnospirales</taxon>
        <taxon>Lachnospiraceae</taxon>
        <taxon>Lientehia</taxon>
    </lineage>
</organism>
<dbReference type="InterPro" id="IPR000524">
    <property type="entry name" value="Tscrpt_reg_HTH_GntR"/>
</dbReference>
<keyword evidence="1" id="KW-0805">Transcription regulation</keyword>
<dbReference type="PANTHER" id="PTHR43537:SF5">
    <property type="entry name" value="UXU OPERON TRANSCRIPTIONAL REGULATOR"/>
    <property type="match status" value="1"/>
</dbReference>
<accession>A0AAP2RLC9</accession>
<evidence type="ECO:0000256" key="2">
    <source>
        <dbReference type="ARBA" id="ARBA00023125"/>
    </source>
</evidence>
<comment type="caution">
    <text evidence="5">The sequence shown here is derived from an EMBL/GenBank/DDBJ whole genome shotgun (WGS) entry which is preliminary data.</text>
</comment>
<dbReference type="Gene3D" id="1.10.10.10">
    <property type="entry name" value="Winged helix-like DNA-binding domain superfamily/Winged helix DNA-binding domain"/>
    <property type="match status" value="2"/>
</dbReference>
<dbReference type="PROSITE" id="PS50949">
    <property type="entry name" value="HTH_GNTR"/>
    <property type="match status" value="2"/>
</dbReference>
<keyword evidence="6" id="KW-1185">Reference proteome</keyword>
<feature type="domain" description="HTH gntR-type" evidence="4">
    <location>
        <begin position="267"/>
        <end position="335"/>
    </location>
</feature>
<proteinExistence type="predicted"/>
<dbReference type="Proteomes" id="UP001299265">
    <property type="component" value="Unassembled WGS sequence"/>
</dbReference>
<evidence type="ECO:0000313" key="5">
    <source>
        <dbReference type="EMBL" id="MCD2493043.1"/>
    </source>
</evidence>
<dbReference type="SUPFAM" id="SSF46785">
    <property type="entry name" value="Winged helix' DNA-binding domain"/>
    <property type="match status" value="2"/>
</dbReference>
<dbReference type="EMBL" id="JAJNOR010000006">
    <property type="protein sequence ID" value="MCD2493043.1"/>
    <property type="molecule type" value="Genomic_DNA"/>
</dbReference>
<dbReference type="SMART" id="SM00345">
    <property type="entry name" value="HTH_GNTR"/>
    <property type="match status" value="2"/>
</dbReference>
<dbReference type="GO" id="GO:0003677">
    <property type="term" value="F:DNA binding"/>
    <property type="evidence" value="ECO:0007669"/>
    <property type="project" value="UniProtKB-KW"/>
</dbReference>
<sequence>MMKEGRTEEIPDKKHTLFAFVYQSLLEQIMAGRLAYGGRLPSMKELCGIYHVSMRTVRDVLAALKKDGYIWTEERKPAMVICRRDAENKRDLNIRDVLSERVSIFEVYETMAVLMPRLFSVSAAFCSTEDFIKYDSAIKRGAKKDINRTWRVTSAVFYDILEKSNNLLFNDLYTSMELYTQIPAAACSEDEHPFRERESRERIDRIRDMVNSLKRNYLPEVEEKFAVIYRRAAEAVREYGNQQPEKETGQGAGRKVSYVWNPEKRRTYLYMHIGRELIKKIGTGEYPAGSLIPPEAALAREYGVSLATVRKAAAMLNELGFAQTVNGKGTYAKLPDKGFPVHFLEKETYRQDLMLYVSALQFMAVSIGPAVFQAFDGIDLELTERRLKKRRREGELPIAVLTGTVIENIPLEPMKEIFVKLERLLQRGYYLFFFRYGNRSLNTLRQRSLAAVHYLQIKDKKGFAEELASGYRGILKSVREFALEYGVEEARGITVPSAF</sequence>
<dbReference type="GO" id="GO:0003700">
    <property type="term" value="F:DNA-binding transcription factor activity"/>
    <property type="evidence" value="ECO:0007669"/>
    <property type="project" value="InterPro"/>
</dbReference>
<reference evidence="5 6" key="1">
    <citation type="submission" date="2021-11" db="EMBL/GenBank/DDBJ databases">
        <title>Lacrimispora sp. nov. NSJ-141 isolated from human feces.</title>
        <authorList>
            <person name="Abdugheni R."/>
        </authorList>
    </citation>
    <scope>NUCLEOTIDE SEQUENCE [LARGE SCALE GENOMIC DNA]</scope>
    <source>
        <strain evidence="5 6">NSJ-141</strain>
    </source>
</reference>
<evidence type="ECO:0000256" key="1">
    <source>
        <dbReference type="ARBA" id="ARBA00023015"/>
    </source>
</evidence>
<name>A0AAP2RLC9_9FIRM</name>